<feature type="domain" description="DUF4350" evidence="5">
    <location>
        <begin position="485"/>
        <end position="676"/>
    </location>
</feature>
<dbReference type="PANTHER" id="PTHR12969">
    <property type="entry name" value="NGD5/OSM-6/IFT52"/>
    <property type="match status" value="1"/>
</dbReference>
<dbReference type="STRING" id="195522.BD01_0500"/>
<evidence type="ECO:0000256" key="4">
    <source>
        <dbReference type="SAM" id="MobiDB-lite"/>
    </source>
</evidence>
<dbReference type="GeneID" id="24957821"/>
<sequence length="699" mass="79154">MKRLAVAIVLLFLVGLIPTSFSVGASTTHVTKTVSIEPTDDTWIAESGYVDYKTYRLAVGTYYGKEERAYLKFNLNGVIPKGAVIVSATLWLHAYNHYGYRTHNISVYGVLDDNWSEDTLRWYNQPTDAVGPLDWRVISLPDGNVNADFTWNVTEFVREQFETDGVVSFYLHSNLSHVDVKDYIYFTSKDSKYIDEHPKLIIEYYVPVAVKSLEINEPLYSGIPGKVYVSITNSGDAETNVTFYLKINGVPLYTENITLGPKSTETLEKTWIPMAKGEYNVTAEVVGDGINDFITKQVQVYVNPYRLFYGLTYLYENGYNRIAPQLDELYENLTATVQELQKCGVNLGDLSDDVKWIETNYNLTKAEYAKFLEMKNRTALFLSGNRLYTYSVMVHIRKARFLAQDVVERIEKVLPILQETLVKVEPLCHPPVNETNQTQTNQTAGNVTAPSNGTVTNQTMANYTIHITKALIDLSHGQYYFTKYGFTGLQENIENLGWEVNVTYAPLTYDELKKYDVVILTNPKTKLSDEEISALRKYVEEGGALFVAGDWYKYLSEGLNVLLEGTGVQFEKTELMDDDRNSGKPYYPFIGIYNRNCAITKYIPENWTMYYNGDTLKITGDAKWVIRGYESAYAVDAEGNTVYEKGSEPVVAAAVTFGKGRIVVYGSSKALSDAYYSKYIKSNWPFIKGALLWLVGEES</sequence>
<evidence type="ECO:0000313" key="8">
    <source>
        <dbReference type="Proteomes" id="UP000019434"/>
    </source>
</evidence>
<dbReference type="CDD" id="cd03143">
    <property type="entry name" value="A4_beta-galactosidase_middle_domain"/>
    <property type="match status" value="1"/>
</dbReference>
<dbReference type="KEGG" id="tnu:BD01_0500"/>
<feature type="compositionally biased region" description="Polar residues" evidence="4">
    <location>
        <begin position="444"/>
        <end position="453"/>
    </location>
</feature>
<keyword evidence="8" id="KW-1185">Reference proteome</keyword>
<dbReference type="PANTHER" id="PTHR12969:SF7">
    <property type="entry name" value="INTRAFLAGELLAR TRANSPORT PROTEIN 52 HOMOLOG"/>
    <property type="match status" value="1"/>
</dbReference>
<dbReference type="Pfam" id="PF24517">
    <property type="entry name" value="CBM96"/>
    <property type="match status" value="1"/>
</dbReference>
<dbReference type="SUPFAM" id="SSF52317">
    <property type="entry name" value="Class I glutamine amidotransferase-like"/>
    <property type="match status" value="1"/>
</dbReference>
<dbReference type="Pfam" id="PF14258">
    <property type="entry name" value="DUF4350"/>
    <property type="match status" value="1"/>
</dbReference>
<dbReference type="AlphaFoldDB" id="W8P3X7"/>
<evidence type="ECO:0000256" key="2">
    <source>
        <dbReference type="ARBA" id="ARBA00022525"/>
    </source>
</evidence>
<comment type="subcellular location">
    <subcellularLocation>
        <location evidence="1">Secreted</location>
    </subcellularLocation>
</comment>
<reference evidence="7 8" key="1">
    <citation type="submission" date="2014-02" db="EMBL/GenBank/DDBJ databases">
        <title>Genome Sequence of an Hyperthermophilic Archaeon, Thermococcus nautili 30-1, producing viral vesicles.</title>
        <authorList>
            <person name="Oberto J."/>
            <person name="Gaudin M."/>
            <person name="Cossu M."/>
            <person name="Gorlas A."/>
            <person name="Slesarev A."/>
            <person name="Marguet E."/>
            <person name="Forterre P."/>
        </authorList>
    </citation>
    <scope>NUCLEOTIDE SEQUENCE [LARGE SCALE GENOMIC DNA]</scope>
    <source>
        <strain evidence="7 8">30-1</strain>
    </source>
</reference>
<dbReference type="InterPro" id="IPR055372">
    <property type="entry name" value="CBM96"/>
</dbReference>
<dbReference type="Proteomes" id="UP000019434">
    <property type="component" value="Chromosome"/>
</dbReference>
<accession>W8P3X7</accession>
<dbReference type="EMBL" id="CP007264">
    <property type="protein sequence ID" value="AHL22125.1"/>
    <property type="molecule type" value="Genomic_DNA"/>
</dbReference>
<feature type="domain" description="Carbohydrate-binding module family 96" evidence="6">
    <location>
        <begin position="33"/>
        <end position="203"/>
    </location>
</feature>
<feature type="region of interest" description="Disordered" evidence="4">
    <location>
        <begin position="434"/>
        <end position="453"/>
    </location>
</feature>
<evidence type="ECO:0000259" key="6">
    <source>
        <dbReference type="Pfam" id="PF24517"/>
    </source>
</evidence>
<dbReference type="InterPro" id="IPR029062">
    <property type="entry name" value="Class_I_gatase-like"/>
</dbReference>
<evidence type="ECO:0008006" key="9">
    <source>
        <dbReference type="Google" id="ProtNLM"/>
    </source>
</evidence>
<keyword evidence="2" id="KW-0964">Secreted</keyword>
<evidence type="ECO:0000256" key="3">
    <source>
        <dbReference type="ARBA" id="ARBA00022729"/>
    </source>
</evidence>
<dbReference type="Gene3D" id="2.60.40.10">
    <property type="entry name" value="Immunoglobulins"/>
    <property type="match status" value="1"/>
</dbReference>
<dbReference type="OrthoDB" id="21342at2157"/>
<evidence type="ECO:0000259" key="5">
    <source>
        <dbReference type="Pfam" id="PF14258"/>
    </source>
</evidence>
<dbReference type="GO" id="GO:0005576">
    <property type="term" value="C:extracellular region"/>
    <property type="evidence" value="ECO:0007669"/>
    <property type="project" value="UniProtKB-SubCell"/>
</dbReference>
<dbReference type="NCBIfam" id="NF033679">
    <property type="entry name" value="DNRLRE_dom"/>
    <property type="match status" value="1"/>
</dbReference>
<organism evidence="7 8">
    <name type="scientific">Thermococcus nautili</name>
    <dbReference type="NCBI Taxonomy" id="195522"/>
    <lineage>
        <taxon>Archaea</taxon>
        <taxon>Methanobacteriati</taxon>
        <taxon>Methanobacteriota</taxon>
        <taxon>Thermococci</taxon>
        <taxon>Thermococcales</taxon>
        <taxon>Thermococcaceae</taxon>
        <taxon>Thermococcus</taxon>
    </lineage>
</organism>
<dbReference type="Gene3D" id="3.40.50.880">
    <property type="match status" value="1"/>
</dbReference>
<dbReference type="HOGENOM" id="CLU_020782_0_0_2"/>
<dbReference type="InterPro" id="IPR039975">
    <property type="entry name" value="IFT52"/>
</dbReference>
<dbReference type="eggNOG" id="arCOG00429">
    <property type="taxonomic scope" value="Archaea"/>
</dbReference>
<evidence type="ECO:0000313" key="7">
    <source>
        <dbReference type="EMBL" id="AHL22125.1"/>
    </source>
</evidence>
<gene>
    <name evidence="7" type="ORF">BD01_0500</name>
</gene>
<evidence type="ECO:0000256" key="1">
    <source>
        <dbReference type="ARBA" id="ARBA00004613"/>
    </source>
</evidence>
<dbReference type="eggNOG" id="arCOG01312">
    <property type="taxonomic scope" value="Archaea"/>
</dbReference>
<dbReference type="RefSeq" id="WP_051482153.1">
    <property type="nucleotide sequence ID" value="NZ_CP007264.1"/>
</dbReference>
<name>W8P3X7_9EURY</name>
<feature type="compositionally biased region" description="Low complexity" evidence="4">
    <location>
        <begin position="434"/>
        <end position="443"/>
    </location>
</feature>
<keyword evidence="3" id="KW-0732">Signal</keyword>
<dbReference type="InterPro" id="IPR013783">
    <property type="entry name" value="Ig-like_fold"/>
</dbReference>
<proteinExistence type="predicted"/>
<protein>
    <recommendedName>
        <fullName evidence="9">ABC-type uncharacterized transport system domain-containing protein</fullName>
    </recommendedName>
</protein>
<dbReference type="InterPro" id="IPR025646">
    <property type="entry name" value="DUF4350"/>
</dbReference>